<dbReference type="PANTHER" id="PTHR30620:SF16">
    <property type="entry name" value="LYSOSOMAL BETA GLUCOSIDASE"/>
    <property type="match status" value="1"/>
</dbReference>
<dbReference type="InterPro" id="IPR017853">
    <property type="entry name" value="GH"/>
</dbReference>
<evidence type="ECO:0000259" key="7">
    <source>
        <dbReference type="Pfam" id="PF00933"/>
    </source>
</evidence>
<dbReference type="InterPro" id="IPR051915">
    <property type="entry name" value="Cellulose_Degrad_GH3"/>
</dbReference>
<evidence type="ECO:0000313" key="9">
    <source>
        <dbReference type="EMBL" id="SHJ27832.1"/>
    </source>
</evidence>
<evidence type="ECO:0000256" key="3">
    <source>
        <dbReference type="ARBA" id="ARBA00012744"/>
    </source>
</evidence>
<dbReference type="Proteomes" id="UP000184050">
    <property type="component" value="Unassembled WGS sequence"/>
</dbReference>
<evidence type="ECO:0000256" key="5">
    <source>
        <dbReference type="ARBA" id="ARBA00022801"/>
    </source>
</evidence>
<dbReference type="InterPro" id="IPR036881">
    <property type="entry name" value="Glyco_hydro_3_C_sf"/>
</dbReference>
<dbReference type="PANTHER" id="PTHR30620">
    <property type="entry name" value="PERIPLASMIC BETA-GLUCOSIDASE-RELATED"/>
    <property type="match status" value="1"/>
</dbReference>
<dbReference type="EMBL" id="FQZE01000015">
    <property type="protein sequence ID" value="SHJ27832.1"/>
    <property type="molecule type" value="Genomic_DNA"/>
</dbReference>
<organism evidence="9 10">
    <name type="scientific">Tangfeifania diversioriginum</name>
    <dbReference type="NCBI Taxonomy" id="1168035"/>
    <lineage>
        <taxon>Bacteria</taxon>
        <taxon>Pseudomonadati</taxon>
        <taxon>Bacteroidota</taxon>
        <taxon>Bacteroidia</taxon>
        <taxon>Marinilabiliales</taxon>
        <taxon>Prolixibacteraceae</taxon>
        <taxon>Tangfeifania</taxon>
    </lineage>
</organism>
<feature type="domain" description="Glycoside hydrolase family 3 C-terminal" evidence="8">
    <location>
        <begin position="520"/>
        <end position="759"/>
    </location>
</feature>
<keyword evidence="10" id="KW-1185">Reference proteome</keyword>
<dbReference type="Gene3D" id="3.40.50.1700">
    <property type="entry name" value="Glycoside hydrolase family 3 C-terminal domain"/>
    <property type="match status" value="1"/>
</dbReference>
<evidence type="ECO:0000256" key="4">
    <source>
        <dbReference type="ARBA" id="ARBA00022729"/>
    </source>
</evidence>
<evidence type="ECO:0000259" key="8">
    <source>
        <dbReference type="Pfam" id="PF01915"/>
    </source>
</evidence>
<dbReference type="EC" id="3.2.1.21" evidence="3"/>
<keyword evidence="6" id="KW-0326">Glycosidase</keyword>
<proteinExistence type="inferred from homology"/>
<dbReference type="AlphaFoldDB" id="A0A1M6I028"/>
<keyword evidence="4" id="KW-0732">Signal</keyword>
<feature type="domain" description="Glycoside hydrolase family 3 N-terminal" evidence="7">
    <location>
        <begin position="148"/>
        <end position="480"/>
    </location>
</feature>
<keyword evidence="5" id="KW-0378">Hydrolase</keyword>
<dbReference type="PRINTS" id="PR00133">
    <property type="entry name" value="GLHYDRLASE3"/>
</dbReference>
<dbReference type="STRING" id="1168035.SAMN05444280_11527"/>
<sequence>MNSKINSILFSLFVLILITGCGSKWSEETKNGYNLVLNDGGQTLGYSPQSGVTLIEENGFAFKDLNKNGELDVYEDWRRPVDERAEDLAAQMSVEQIAGLMLYSGHQSIPAGSRRGFGGGTYNGKPLAEIDASPSDLTDQQIQFLTEDNLRHVLITSVQSPGIAAQWNNNMQALVEGLGLGIPGNTSSDPRHGSDSYAEYNAGAGGDISRWPGTLGLAASFDPELMQQFGNIGSREYRALGIATALSPQIDLATEPRWSRFDGTMGEDPDLAADMARAYVDGFQTSGGEAHISGGWGFHSVNAMVKHWPGGGPEEGGRDGHFGYGAYAVYPGDNFEDHLKPFTEGAFKLNGPTQKASAVMPYYTISWNIDTVYGENVGNAFSKFIIDDLLRGTYGYDGVLCTDWGITGDVSNVYEFRGKSWGVEELTVAERHYKALMAGMDQFGGNNEMGPVLEAYKMGVEEHGEEFMRQRFEQSAIRLLRNIFNVGLFENPYLDVAETEATVGNPEFMKAGYEAQLRSVVMLKNHADALPLEKQLKVYVPQKFIPASTNWFGQETPERWEDAASPDIVNKYFEWVDSPDEADVALVFIDSPQGGTGYSLEDVEKDGNGYVPINLQYEDYVATDARDESIAGGSPFEDFTNRSYKGKTGTSSNSYDQEMVNDTKAKMGAKPVIVIIDVSNPMVMRGFEENADAVLVHFGVQNQAVMEIIVGSSEPSALLPFQMPANMKTVDMQYEDVPRDMESYEDEDGNRYDFAFGLNWEGVINDERVEQYR</sequence>
<comment type="catalytic activity">
    <reaction evidence="1">
        <text>Hydrolysis of terminal, non-reducing beta-D-glucosyl residues with release of beta-D-glucose.</text>
        <dbReference type="EC" id="3.2.1.21"/>
    </reaction>
</comment>
<dbReference type="Pfam" id="PF01915">
    <property type="entry name" value="Glyco_hydro_3_C"/>
    <property type="match status" value="1"/>
</dbReference>
<evidence type="ECO:0000256" key="1">
    <source>
        <dbReference type="ARBA" id="ARBA00000448"/>
    </source>
</evidence>
<evidence type="ECO:0000256" key="2">
    <source>
        <dbReference type="ARBA" id="ARBA00005336"/>
    </source>
</evidence>
<dbReference type="PROSITE" id="PS51257">
    <property type="entry name" value="PROKAR_LIPOPROTEIN"/>
    <property type="match status" value="1"/>
</dbReference>
<dbReference type="Gene3D" id="3.20.20.300">
    <property type="entry name" value="Glycoside hydrolase, family 3, N-terminal domain"/>
    <property type="match status" value="1"/>
</dbReference>
<dbReference type="InterPro" id="IPR036962">
    <property type="entry name" value="Glyco_hydro_3_N_sf"/>
</dbReference>
<evidence type="ECO:0000256" key="6">
    <source>
        <dbReference type="ARBA" id="ARBA00023295"/>
    </source>
</evidence>
<reference evidence="9 10" key="1">
    <citation type="submission" date="2016-11" db="EMBL/GenBank/DDBJ databases">
        <authorList>
            <person name="Jaros S."/>
            <person name="Januszkiewicz K."/>
            <person name="Wedrychowicz H."/>
        </authorList>
    </citation>
    <scope>NUCLEOTIDE SEQUENCE [LARGE SCALE GENOMIC DNA]</scope>
    <source>
        <strain evidence="9 10">DSM 27063</strain>
    </source>
</reference>
<dbReference type="SUPFAM" id="SSF51445">
    <property type="entry name" value="(Trans)glycosidases"/>
    <property type="match status" value="1"/>
</dbReference>
<dbReference type="InterPro" id="IPR002772">
    <property type="entry name" value="Glyco_hydro_3_C"/>
</dbReference>
<gene>
    <name evidence="9" type="ORF">SAMN05444280_11527</name>
</gene>
<dbReference type="Pfam" id="PF00933">
    <property type="entry name" value="Glyco_hydro_3"/>
    <property type="match status" value="1"/>
</dbReference>
<dbReference type="GO" id="GO:0008422">
    <property type="term" value="F:beta-glucosidase activity"/>
    <property type="evidence" value="ECO:0007669"/>
    <property type="project" value="UniProtKB-EC"/>
</dbReference>
<name>A0A1M6I028_9BACT</name>
<comment type="similarity">
    <text evidence="2">Belongs to the glycosyl hydrolase 3 family.</text>
</comment>
<evidence type="ECO:0000313" key="10">
    <source>
        <dbReference type="Proteomes" id="UP000184050"/>
    </source>
</evidence>
<dbReference type="SUPFAM" id="SSF52279">
    <property type="entry name" value="Beta-D-glucan exohydrolase, C-terminal domain"/>
    <property type="match status" value="1"/>
</dbReference>
<protein>
    <recommendedName>
        <fullName evidence="3">beta-glucosidase</fullName>
        <ecNumber evidence="3">3.2.1.21</ecNumber>
    </recommendedName>
</protein>
<dbReference type="RefSeq" id="WP_073169228.1">
    <property type="nucleotide sequence ID" value="NZ_FQZE01000015.1"/>
</dbReference>
<accession>A0A1M6I028</accession>
<dbReference type="InterPro" id="IPR001764">
    <property type="entry name" value="Glyco_hydro_3_N"/>
</dbReference>
<dbReference type="GO" id="GO:0009251">
    <property type="term" value="P:glucan catabolic process"/>
    <property type="evidence" value="ECO:0007669"/>
    <property type="project" value="TreeGrafter"/>
</dbReference>
<dbReference type="OrthoDB" id="9805821at2"/>